<dbReference type="Gene3D" id="3.40.1280.30">
    <property type="match status" value="1"/>
</dbReference>
<feature type="region of interest" description="Disordered" evidence="6">
    <location>
        <begin position="36"/>
        <end position="99"/>
    </location>
</feature>
<reference evidence="8" key="3">
    <citation type="submission" date="2015-02" db="UniProtKB">
        <authorList>
            <consortium name="EnsemblProtists"/>
        </authorList>
    </citation>
    <scope>IDENTIFICATION</scope>
    <source>
        <strain evidence="8">DAOM BR144</strain>
    </source>
</reference>
<evidence type="ECO:0000256" key="3">
    <source>
        <dbReference type="ARBA" id="ARBA00022679"/>
    </source>
</evidence>
<protein>
    <recommendedName>
        <fullName evidence="1">tRNA (guanine(9)-N(1))-methyltransferase</fullName>
        <ecNumber evidence="1">2.1.1.221</ecNumber>
    </recommendedName>
</protein>
<dbReference type="STRING" id="431595.K3WPP4"/>
<dbReference type="GO" id="GO:0000049">
    <property type="term" value="F:tRNA binding"/>
    <property type="evidence" value="ECO:0007669"/>
    <property type="project" value="TreeGrafter"/>
</dbReference>
<feature type="compositionally biased region" description="Basic and acidic residues" evidence="6">
    <location>
        <begin position="61"/>
        <end position="99"/>
    </location>
</feature>
<feature type="domain" description="SAM-dependent MTase TRM10-type" evidence="7">
    <location>
        <begin position="111"/>
        <end position="301"/>
    </location>
</feature>
<accession>K3WPP4</accession>
<evidence type="ECO:0000256" key="4">
    <source>
        <dbReference type="ARBA" id="ARBA00022691"/>
    </source>
</evidence>
<dbReference type="Proteomes" id="UP000019132">
    <property type="component" value="Unassembled WGS sequence"/>
</dbReference>
<dbReference type="HOGENOM" id="CLU_034384_7_1_1"/>
<evidence type="ECO:0000259" key="7">
    <source>
        <dbReference type="PROSITE" id="PS51675"/>
    </source>
</evidence>
<dbReference type="EMBL" id="GL376560">
    <property type="status" value="NOT_ANNOTATED_CDS"/>
    <property type="molecule type" value="Genomic_DNA"/>
</dbReference>
<keyword evidence="4" id="KW-0949">S-adenosyl-L-methionine</keyword>
<evidence type="ECO:0000313" key="8">
    <source>
        <dbReference type="EnsemblProtists" id="PYU1_T006936"/>
    </source>
</evidence>
<dbReference type="PANTHER" id="PTHR13563">
    <property type="entry name" value="TRNA (GUANINE-9-) METHYLTRANSFERASE"/>
    <property type="match status" value="1"/>
</dbReference>
<dbReference type="GO" id="GO:0002939">
    <property type="term" value="P:tRNA N1-guanine methylation"/>
    <property type="evidence" value="ECO:0007669"/>
    <property type="project" value="TreeGrafter"/>
</dbReference>
<dbReference type="VEuPathDB" id="FungiDB:PYU1_G006921"/>
<sequence length="305" mass="34287">MDPPEAPVTPPPVAVMTESAAAPAEAVSSIATEVATNVPSAEDAAAPPTLPKRAARREKRRAYFHEKKEKQKLQKLQEKEEKRQKRAQEPQRELDMSEEAVLRRRERTLAKRETFLMAAEEGIKVVIDCGFEDEMESRAKKSLSQQIMYSYGVNRRSDSPATTYITSLTGETKDNLVKIGGFPEWMAFKSTPRCYIDLFKKESLVYLTADSPNTITKLSRDKVYIIGGIVDRNRLKGITYKKAQEQGIETAKLPLDQVVEMGGATRVLTVNHVFEILVQFAEKNDWAQAALSTLPSRKNAQLKQE</sequence>
<dbReference type="CDD" id="cd18089">
    <property type="entry name" value="SPOUT_Trm10-like"/>
    <property type="match status" value="1"/>
</dbReference>
<evidence type="ECO:0000313" key="9">
    <source>
        <dbReference type="Proteomes" id="UP000019132"/>
    </source>
</evidence>
<keyword evidence="3" id="KW-0808">Transferase</keyword>
<organism evidence="8 9">
    <name type="scientific">Globisporangium ultimum (strain ATCC 200006 / CBS 805.95 / DAOM BR144)</name>
    <name type="common">Pythium ultimum</name>
    <dbReference type="NCBI Taxonomy" id="431595"/>
    <lineage>
        <taxon>Eukaryota</taxon>
        <taxon>Sar</taxon>
        <taxon>Stramenopiles</taxon>
        <taxon>Oomycota</taxon>
        <taxon>Peronosporomycetes</taxon>
        <taxon>Pythiales</taxon>
        <taxon>Pythiaceae</taxon>
        <taxon>Globisporangium</taxon>
    </lineage>
</organism>
<dbReference type="AlphaFoldDB" id="K3WPP4"/>
<dbReference type="PROSITE" id="PS51675">
    <property type="entry name" value="SAM_MT_TRM10"/>
    <property type="match status" value="1"/>
</dbReference>
<dbReference type="InterPro" id="IPR028564">
    <property type="entry name" value="MT_TRM10-typ"/>
</dbReference>
<evidence type="ECO:0000256" key="6">
    <source>
        <dbReference type="SAM" id="MobiDB-lite"/>
    </source>
</evidence>
<dbReference type="eggNOG" id="KOG2967">
    <property type="taxonomic scope" value="Eukaryota"/>
</dbReference>
<dbReference type="EnsemblProtists" id="PYU1_T006936">
    <property type="protein sequence ID" value="PYU1_T006936"/>
    <property type="gene ID" value="PYU1_G006921"/>
</dbReference>
<evidence type="ECO:0000256" key="1">
    <source>
        <dbReference type="ARBA" id="ARBA00012797"/>
    </source>
</evidence>
<name>K3WPP4_GLOUD</name>
<reference evidence="9" key="1">
    <citation type="journal article" date="2010" name="Genome Biol.">
        <title>Genome sequence of the necrotrophic plant pathogen Pythium ultimum reveals original pathogenicity mechanisms and effector repertoire.</title>
        <authorList>
            <person name="Levesque C.A."/>
            <person name="Brouwer H."/>
            <person name="Cano L."/>
            <person name="Hamilton J.P."/>
            <person name="Holt C."/>
            <person name="Huitema E."/>
            <person name="Raffaele S."/>
            <person name="Robideau G.P."/>
            <person name="Thines M."/>
            <person name="Win J."/>
            <person name="Zerillo M.M."/>
            <person name="Beakes G.W."/>
            <person name="Boore J.L."/>
            <person name="Busam D."/>
            <person name="Dumas B."/>
            <person name="Ferriera S."/>
            <person name="Fuerstenberg S.I."/>
            <person name="Gachon C.M."/>
            <person name="Gaulin E."/>
            <person name="Govers F."/>
            <person name="Grenville-Briggs L."/>
            <person name="Horner N."/>
            <person name="Hostetler J."/>
            <person name="Jiang R.H."/>
            <person name="Johnson J."/>
            <person name="Krajaejun T."/>
            <person name="Lin H."/>
            <person name="Meijer H.J."/>
            <person name="Moore B."/>
            <person name="Morris P."/>
            <person name="Phuntmart V."/>
            <person name="Puiu D."/>
            <person name="Shetty J."/>
            <person name="Stajich J.E."/>
            <person name="Tripathy S."/>
            <person name="Wawra S."/>
            <person name="van West P."/>
            <person name="Whitty B.R."/>
            <person name="Coutinho P.M."/>
            <person name="Henrissat B."/>
            <person name="Martin F."/>
            <person name="Thomas P.D."/>
            <person name="Tyler B.M."/>
            <person name="De Vries R.P."/>
            <person name="Kamoun S."/>
            <person name="Yandell M."/>
            <person name="Tisserat N."/>
            <person name="Buell C.R."/>
        </authorList>
    </citation>
    <scope>NUCLEOTIDE SEQUENCE</scope>
    <source>
        <strain evidence="9">DAOM:BR144</strain>
    </source>
</reference>
<reference evidence="9" key="2">
    <citation type="submission" date="2010-04" db="EMBL/GenBank/DDBJ databases">
        <authorList>
            <person name="Buell R."/>
            <person name="Hamilton J."/>
            <person name="Hostetler J."/>
        </authorList>
    </citation>
    <scope>NUCLEOTIDE SEQUENCE [LARGE SCALE GENOMIC DNA]</scope>
    <source>
        <strain evidence="9">DAOM:BR144</strain>
    </source>
</reference>
<keyword evidence="2" id="KW-0489">Methyltransferase</keyword>
<evidence type="ECO:0000256" key="5">
    <source>
        <dbReference type="ARBA" id="ARBA00048434"/>
    </source>
</evidence>
<dbReference type="FunFam" id="3.40.1280.30:FF:000001">
    <property type="entry name" value="tRNA methyltransferase 10 homolog A"/>
    <property type="match status" value="1"/>
</dbReference>
<dbReference type="GO" id="GO:0052905">
    <property type="term" value="F:tRNA (guanosine(9)-N1)-methyltransferase activity"/>
    <property type="evidence" value="ECO:0007669"/>
    <property type="project" value="UniProtKB-EC"/>
</dbReference>
<dbReference type="InterPro" id="IPR038459">
    <property type="entry name" value="MT_TRM10-typ_sf"/>
</dbReference>
<dbReference type="InParanoid" id="K3WPP4"/>
<evidence type="ECO:0000256" key="2">
    <source>
        <dbReference type="ARBA" id="ARBA00022603"/>
    </source>
</evidence>
<dbReference type="PANTHER" id="PTHR13563:SF13">
    <property type="entry name" value="TRNA METHYLTRANSFERASE 10 HOMOLOG A"/>
    <property type="match status" value="1"/>
</dbReference>
<dbReference type="InterPro" id="IPR007356">
    <property type="entry name" value="tRNA_m1G_MeTrfase_euk"/>
</dbReference>
<comment type="catalytic activity">
    <reaction evidence="5">
        <text>guanosine(9) in tRNA + S-adenosyl-L-methionine = N(1)-methylguanosine(9) in tRNA + S-adenosyl-L-homocysteine + H(+)</text>
        <dbReference type="Rhea" id="RHEA:43156"/>
        <dbReference type="Rhea" id="RHEA-COMP:10367"/>
        <dbReference type="Rhea" id="RHEA-COMP:10368"/>
        <dbReference type="ChEBI" id="CHEBI:15378"/>
        <dbReference type="ChEBI" id="CHEBI:57856"/>
        <dbReference type="ChEBI" id="CHEBI:59789"/>
        <dbReference type="ChEBI" id="CHEBI:73542"/>
        <dbReference type="ChEBI" id="CHEBI:74269"/>
        <dbReference type="EC" id="2.1.1.221"/>
    </reaction>
</comment>
<proteinExistence type="predicted"/>
<dbReference type="EC" id="2.1.1.221" evidence="1"/>
<keyword evidence="9" id="KW-1185">Reference proteome</keyword>
<dbReference type="GO" id="GO:0005634">
    <property type="term" value="C:nucleus"/>
    <property type="evidence" value="ECO:0007669"/>
    <property type="project" value="TreeGrafter"/>
</dbReference>
<dbReference type="OMA" id="FKKNDGW"/>